<organism evidence="1">
    <name type="scientific">Arundo donax</name>
    <name type="common">Giant reed</name>
    <name type="synonym">Donax arundinaceus</name>
    <dbReference type="NCBI Taxonomy" id="35708"/>
    <lineage>
        <taxon>Eukaryota</taxon>
        <taxon>Viridiplantae</taxon>
        <taxon>Streptophyta</taxon>
        <taxon>Embryophyta</taxon>
        <taxon>Tracheophyta</taxon>
        <taxon>Spermatophyta</taxon>
        <taxon>Magnoliopsida</taxon>
        <taxon>Liliopsida</taxon>
        <taxon>Poales</taxon>
        <taxon>Poaceae</taxon>
        <taxon>PACMAD clade</taxon>
        <taxon>Arundinoideae</taxon>
        <taxon>Arundineae</taxon>
        <taxon>Arundo</taxon>
    </lineage>
</organism>
<name>A0A0A8ZYR9_ARUDO</name>
<dbReference type="EMBL" id="GBRH01257963">
    <property type="protein sequence ID" value="JAD39932.1"/>
    <property type="molecule type" value="Transcribed_RNA"/>
</dbReference>
<evidence type="ECO:0000313" key="1">
    <source>
        <dbReference type="EMBL" id="JAD39932.1"/>
    </source>
</evidence>
<protein>
    <submittedName>
        <fullName evidence="1">Uncharacterized protein</fullName>
    </submittedName>
</protein>
<sequence>MPLDGDVMVVAEKGQRHLQPLKLLTMEELNAKETEVLQKLFMIKAASLHEELRNTLAGQVHSTVQESITHVHSWMQHLQDAQTRWMKEANNYITKACSLADRLCGNEAWFATPVVPSQTPR</sequence>
<reference evidence="1" key="1">
    <citation type="submission" date="2014-09" db="EMBL/GenBank/DDBJ databases">
        <authorList>
            <person name="Magalhaes I.L.F."/>
            <person name="Oliveira U."/>
            <person name="Santos F.R."/>
            <person name="Vidigal T.H.D.A."/>
            <person name="Brescovit A.D."/>
            <person name="Santos A.J."/>
        </authorList>
    </citation>
    <scope>NUCLEOTIDE SEQUENCE</scope>
    <source>
        <tissue evidence="1">Shoot tissue taken approximately 20 cm above the soil surface</tissue>
    </source>
</reference>
<reference evidence="1" key="2">
    <citation type="journal article" date="2015" name="Data Brief">
        <title>Shoot transcriptome of the giant reed, Arundo donax.</title>
        <authorList>
            <person name="Barrero R.A."/>
            <person name="Guerrero F.D."/>
            <person name="Moolhuijzen P."/>
            <person name="Goolsby J.A."/>
            <person name="Tidwell J."/>
            <person name="Bellgard S.E."/>
            <person name="Bellgard M.I."/>
        </authorList>
    </citation>
    <scope>NUCLEOTIDE SEQUENCE</scope>
    <source>
        <tissue evidence="1">Shoot tissue taken approximately 20 cm above the soil surface</tissue>
    </source>
</reference>
<dbReference type="AlphaFoldDB" id="A0A0A8ZYR9"/>
<proteinExistence type="predicted"/>
<accession>A0A0A8ZYR9</accession>